<dbReference type="EMBL" id="CALNXK010000040">
    <property type="protein sequence ID" value="CAH3124766.1"/>
    <property type="molecule type" value="Genomic_DNA"/>
</dbReference>
<reference evidence="1 2" key="1">
    <citation type="submission" date="2022-05" db="EMBL/GenBank/DDBJ databases">
        <authorList>
            <consortium name="Genoscope - CEA"/>
            <person name="William W."/>
        </authorList>
    </citation>
    <scope>NUCLEOTIDE SEQUENCE [LARGE SCALE GENOMIC DNA]</scope>
</reference>
<comment type="caution">
    <text evidence="1">The sequence shown here is derived from an EMBL/GenBank/DDBJ whole genome shotgun (WGS) entry which is preliminary data.</text>
</comment>
<keyword evidence="2" id="KW-1185">Reference proteome</keyword>
<gene>
    <name evidence="1" type="ORF">PLOB_00031373</name>
</gene>
<protein>
    <submittedName>
        <fullName evidence="1">Uncharacterized protein</fullName>
    </submittedName>
</protein>
<evidence type="ECO:0000313" key="1">
    <source>
        <dbReference type="EMBL" id="CAH3124766.1"/>
    </source>
</evidence>
<accession>A0ABN8NXE2</accession>
<evidence type="ECO:0000313" key="2">
    <source>
        <dbReference type="Proteomes" id="UP001159405"/>
    </source>
</evidence>
<dbReference type="Proteomes" id="UP001159405">
    <property type="component" value="Unassembled WGS sequence"/>
</dbReference>
<sequence length="123" mass="14042">DDANKGQQAKVLASERRWCSRPEFMPLETSYSHCDELGILRDSRRLDRAELPYDAAHGSPHDLPNCFMPVSTTVVNMRDYQWKKKSQAIMGQTLRGAKREIRELVQAINLERIAENAASKGIR</sequence>
<feature type="non-terminal residue" evidence="1">
    <location>
        <position position="1"/>
    </location>
</feature>
<organism evidence="1 2">
    <name type="scientific">Porites lobata</name>
    <dbReference type="NCBI Taxonomy" id="104759"/>
    <lineage>
        <taxon>Eukaryota</taxon>
        <taxon>Metazoa</taxon>
        <taxon>Cnidaria</taxon>
        <taxon>Anthozoa</taxon>
        <taxon>Hexacorallia</taxon>
        <taxon>Scleractinia</taxon>
        <taxon>Fungiina</taxon>
        <taxon>Poritidae</taxon>
        <taxon>Porites</taxon>
    </lineage>
</organism>
<proteinExistence type="predicted"/>
<name>A0ABN8NXE2_9CNID</name>